<dbReference type="KEGG" id="kne:92180295"/>
<evidence type="ECO:0000313" key="2">
    <source>
        <dbReference type="EMBL" id="KAK8858807.1"/>
    </source>
</evidence>
<organism evidence="2 3">
    <name type="scientific">Kwoniella newhampshirensis</name>
    <dbReference type="NCBI Taxonomy" id="1651941"/>
    <lineage>
        <taxon>Eukaryota</taxon>
        <taxon>Fungi</taxon>
        <taxon>Dikarya</taxon>
        <taxon>Basidiomycota</taxon>
        <taxon>Agaricomycotina</taxon>
        <taxon>Tremellomycetes</taxon>
        <taxon>Tremellales</taxon>
        <taxon>Cryptococcaceae</taxon>
        <taxon>Kwoniella</taxon>
    </lineage>
</organism>
<evidence type="ECO:0000313" key="3">
    <source>
        <dbReference type="Proteomes" id="UP001388673"/>
    </source>
</evidence>
<accession>A0AAW0Z0L2</accession>
<reference evidence="2 3" key="1">
    <citation type="journal article" date="2024" name="bioRxiv">
        <title>Comparative genomics of Cryptococcus and Kwoniella reveals pathogenesis evolution and contrasting karyotype dynamics via intercentromeric recombination or chromosome fusion.</title>
        <authorList>
            <person name="Coelho M.A."/>
            <person name="David-Palma M."/>
            <person name="Shea T."/>
            <person name="Bowers K."/>
            <person name="McGinley-Smith S."/>
            <person name="Mohammad A.W."/>
            <person name="Gnirke A."/>
            <person name="Yurkov A.M."/>
            <person name="Nowrousian M."/>
            <person name="Sun S."/>
            <person name="Cuomo C.A."/>
            <person name="Heitman J."/>
        </authorList>
    </citation>
    <scope>NUCLEOTIDE SEQUENCE [LARGE SCALE GENOMIC DNA]</scope>
    <source>
        <strain evidence="2 3">CBS 13917</strain>
    </source>
</reference>
<dbReference type="AlphaFoldDB" id="A0AAW0Z0L2"/>
<dbReference type="RefSeq" id="XP_066803648.1">
    <property type="nucleotide sequence ID" value="XM_066946147.1"/>
</dbReference>
<keyword evidence="3" id="KW-1185">Reference proteome</keyword>
<comment type="caution">
    <text evidence="2">The sequence shown here is derived from an EMBL/GenBank/DDBJ whole genome shotgun (WGS) entry which is preliminary data.</text>
</comment>
<evidence type="ECO:0000256" key="1">
    <source>
        <dbReference type="SAM" id="MobiDB-lite"/>
    </source>
</evidence>
<gene>
    <name evidence="2" type="ORF">IAR55_003037</name>
</gene>
<dbReference type="GeneID" id="92180295"/>
<dbReference type="Proteomes" id="UP001388673">
    <property type="component" value="Unassembled WGS sequence"/>
</dbReference>
<feature type="region of interest" description="Disordered" evidence="1">
    <location>
        <begin position="1"/>
        <end position="41"/>
    </location>
</feature>
<dbReference type="EMBL" id="JBCAWK010000005">
    <property type="protein sequence ID" value="KAK8858807.1"/>
    <property type="molecule type" value="Genomic_DNA"/>
</dbReference>
<feature type="region of interest" description="Disordered" evidence="1">
    <location>
        <begin position="60"/>
        <end position="98"/>
    </location>
</feature>
<name>A0AAW0Z0L2_9TREE</name>
<protein>
    <submittedName>
        <fullName evidence="2">Uncharacterized protein</fullName>
    </submittedName>
</protein>
<sequence>MSDANFVDNQADIAETNIDASKEDRIAEESEATGKISQGMSSTSLATLTIPDEVAGLKDSLSEGEALNDSEGYTRSSNQDAKPMQAEEEVDAAVDNLE</sequence>
<feature type="compositionally biased region" description="Acidic residues" evidence="1">
    <location>
        <begin position="86"/>
        <end position="98"/>
    </location>
</feature>
<proteinExistence type="predicted"/>
<feature type="compositionally biased region" description="Polar residues" evidence="1">
    <location>
        <begin position="71"/>
        <end position="80"/>
    </location>
</feature>